<proteinExistence type="predicted"/>
<name>A0A6M5YIY2_9BACT</name>
<evidence type="ECO:0000313" key="3">
    <source>
        <dbReference type="Proteomes" id="UP000503447"/>
    </source>
</evidence>
<organism evidence="2 3">
    <name type="scientific">Frigoriglobus tundricola</name>
    <dbReference type="NCBI Taxonomy" id="2774151"/>
    <lineage>
        <taxon>Bacteria</taxon>
        <taxon>Pseudomonadati</taxon>
        <taxon>Planctomycetota</taxon>
        <taxon>Planctomycetia</taxon>
        <taxon>Gemmatales</taxon>
        <taxon>Gemmataceae</taxon>
        <taxon>Frigoriglobus</taxon>
    </lineage>
</organism>
<keyword evidence="3" id="KW-1185">Reference proteome</keyword>
<dbReference type="KEGG" id="ftj:FTUN_0796"/>
<accession>A0A6M5YIY2</accession>
<evidence type="ECO:0000256" key="1">
    <source>
        <dbReference type="SAM" id="MobiDB-lite"/>
    </source>
</evidence>
<evidence type="ECO:0000313" key="2">
    <source>
        <dbReference type="EMBL" id="QJW93290.1"/>
    </source>
</evidence>
<protein>
    <submittedName>
        <fullName evidence="2">Uncharacterized protein</fullName>
    </submittedName>
</protein>
<dbReference type="EMBL" id="CP053452">
    <property type="protein sequence ID" value="QJW93290.1"/>
    <property type="molecule type" value="Genomic_DNA"/>
</dbReference>
<feature type="compositionally biased region" description="Basic and acidic residues" evidence="1">
    <location>
        <begin position="54"/>
        <end position="67"/>
    </location>
</feature>
<gene>
    <name evidence="2" type="ORF">FTUN_0796</name>
</gene>
<dbReference type="AlphaFoldDB" id="A0A6M5YIY2"/>
<sequence>MERVLGQVVVPECPSAHTEHRRPVPPNEFLERRLAPGVREPAHQLPVRLVAGGEAKKESRQGGDRHAGAPSDRSLSYLKAGRRRVAENRETMKVGVGRFRRTGCHCWSGLSDLDAGLACNSRDRSPPSAPAVIYQGM</sequence>
<dbReference type="Proteomes" id="UP000503447">
    <property type="component" value="Chromosome"/>
</dbReference>
<feature type="region of interest" description="Disordered" evidence="1">
    <location>
        <begin position="33"/>
        <end position="76"/>
    </location>
</feature>
<reference evidence="3" key="1">
    <citation type="submission" date="2020-05" db="EMBL/GenBank/DDBJ databases">
        <title>Frigoriglobus tundricola gen. nov., sp. nov., a psychrotolerant cellulolytic planctomycete of the family Gemmataceae with two divergent copies of 16S rRNA gene.</title>
        <authorList>
            <person name="Kulichevskaya I.S."/>
            <person name="Ivanova A.A."/>
            <person name="Naumoff D.G."/>
            <person name="Beletsky A.V."/>
            <person name="Rijpstra W.I.C."/>
            <person name="Sinninghe Damste J.S."/>
            <person name="Mardanov A.V."/>
            <person name="Ravin N.V."/>
            <person name="Dedysh S.N."/>
        </authorList>
    </citation>
    <scope>NUCLEOTIDE SEQUENCE [LARGE SCALE GENOMIC DNA]</scope>
    <source>
        <strain evidence="3">PL17</strain>
    </source>
</reference>